<evidence type="ECO:0000259" key="10">
    <source>
        <dbReference type="Pfam" id="PF00432"/>
    </source>
</evidence>
<comment type="catalytic activity">
    <reaction evidence="9">
        <text>L-cysteinyl-[protein] + (2E,6E)-farnesyl diphosphate = S-(2E,6E)-farnesyl-L-cysteinyl-[protein] + diphosphate</text>
        <dbReference type="Rhea" id="RHEA:13345"/>
        <dbReference type="Rhea" id="RHEA-COMP:10131"/>
        <dbReference type="Rhea" id="RHEA-COMP:11535"/>
        <dbReference type="ChEBI" id="CHEBI:29950"/>
        <dbReference type="ChEBI" id="CHEBI:33019"/>
        <dbReference type="ChEBI" id="CHEBI:86019"/>
        <dbReference type="ChEBI" id="CHEBI:175763"/>
    </reaction>
</comment>
<dbReference type="RefSeq" id="XP_018224518.1">
    <property type="nucleotide sequence ID" value="XM_018371723.1"/>
</dbReference>
<evidence type="ECO:0000256" key="2">
    <source>
        <dbReference type="ARBA" id="ARBA00012702"/>
    </source>
</evidence>
<dbReference type="AlphaFoldDB" id="A0A0W4ZC02"/>
<evidence type="ECO:0000256" key="5">
    <source>
        <dbReference type="ARBA" id="ARBA00022679"/>
    </source>
</evidence>
<dbReference type="InterPro" id="IPR001330">
    <property type="entry name" value="Prenyltrans"/>
</dbReference>
<evidence type="ECO:0000256" key="3">
    <source>
        <dbReference type="ARBA" id="ARBA00015798"/>
    </source>
</evidence>
<evidence type="ECO:0000256" key="8">
    <source>
        <dbReference type="ARBA" id="ARBA00022833"/>
    </source>
</evidence>
<evidence type="ECO:0000256" key="7">
    <source>
        <dbReference type="ARBA" id="ARBA00022737"/>
    </source>
</evidence>
<dbReference type="CDD" id="cd02893">
    <property type="entry name" value="FTase"/>
    <property type="match status" value="1"/>
</dbReference>
<keyword evidence="7" id="KW-0677">Repeat</keyword>
<comment type="cofactor">
    <cofactor evidence="9">
        <name>Zn(2+)</name>
        <dbReference type="ChEBI" id="CHEBI:29105"/>
    </cofactor>
    <text evidence="9">Binds 1 zinc ion per subunit.</text>
</comment>
<evidence type="ECO:0000256" key="9">
    <source>
        <dbReference type="RuleBase" id="RU365056"/>
    </source>
</evidence>
<dbReference type="InterPro" id="IPR045089">
    <property type="entry name" value="PGGT1B-like"/>
</dbReference>
<keyword evidence="12" id="KW-1185">Reference proteome</keyword>
<dbReference type="OrthoDB" id="10261146at2759"/>
<dbReference type="EMBL" id="LFVZ01000015">
    <property type="protein sequence ID" value="KTW25938.1"/>
    <property type="molecule type" value="Genomic_DNA"/>
</dbReference>
<accession>A0A0W4ZC02</accession>
<comment type="similarity">
    <text evidence="1 9">Belongs to the protein prenyltransferase subunit beta family.</text>
</comment>
<dbReference type="Proteomes" id="UP000054454">
    <property type="component" value="Unassembled WGS sequence"/>
</dbReference>
<dbReference type="GO" id="GO:0008270">
    <property type="term" value="F:zinc ion binding"/>
    <property type="evidence" value="ECO:0007669"/>
    <property type="project" value="UniProtKB-UniRule"/>
</dbReference>
<dbReference type="PANTHER" id="PTHR11774:SF6">
    <property type="entry name" value="PROTEIN FARNESYLTRANSFERASE SUBUNIT BETA"/>
    <property type="match status" value="1"/>
</dbReference>
<feature type="domain" description="Prenyltransferase alpha-alpha toroid" evidence="10">
    <location>
        <begin position="37"/>
        <end position="223"/>
    </location>
</feature>
<dbReference type="InterPro" id="IPR026872">
    <property type="entry name" value="FTB"/>
</dbReference>
<organism evidence="11 12">
    <name type="scientific">Pneumocystis carinii (strain B80)</name>
    <name type="common">Rat pneumocystis pneumonia agent</name>
    <name type="synonym">Pneumocystis carinii f. sp. carinii</name>
    <dbReference type="NCBI Taxonomy" id="1408658"/>
    <lineage>
        <taxon>Eukaryota</taxon>
        <taxon>Fungi</taxon>
        <taxon>Dikarya</taxon>
        <taxon>Ascomycota</taxon>
        <taxon>Taphrinomycotina</taxon>
        <taxon>Pneumocystomycetes</taxon>
        <taxon>Pneumocystaceae</taxon>
        <taxon>Pneumocystis</taxon>
    </lineage>
</organism>
<dbReference type="InterPro" id="IPR008930">
    <property type="entry name" value="Terpenoid_cyclase/PrenylTrfase"/>
</dbReference>
<dbReference type="GeneID" id="28937926"/>
<keyword evidence="8 9" id="KW-0862">Zinc</keyword>
<reference evidence="12" key="1">
    <citation type="journal article" date="2016" name="Nat. Commun.">
        <title>Genome analysis of three Pneumocystis species reveals adaptation mechanisms to life exclusively in mammalian hosts.</title>
        <authorList>
            <person name="Ma L."/>
            <person name="Chen Z."/>
            <person name="Huang D.W."/>
            <person name="Kutty G."/>
            <person name="Ishihara M."/>
            <person name="Wang H."/>
            <person name="Abouelleil A."/>
            <person name="Bishop L."/>
            <person name="Davey E."/>
            <person name="Deng R."/>
            <person name="Deng X."/>
            <person name="Fan L."/>
            <person name="Fantoni G."/>
            <person name="Fitzgerald M."/>
            <person name="Gogineni E."/>
            <person name="Goldberg J.M."/>
            <person name="Handley G."/>
            <person name="Hu X."/>
            <person name="Huber C."/>
            <person name="Jiao X."/>
            <person name="Jones K."/>
            <person name="Levin J.Z."/>
            <person name="Liu Y."/>
            <person name="Macdonald P."/>
            <person name="Melnikov A."/>
            <person name="Raley C."/>
            <person name="Sassi M."/>
            <person name="Sherman B.T."/>
            <person name="Song X."/>
            <person name="Sykes S."/>
            <person name="Tran B."/>
            <person name="Walsh L."/>
            <person name="Xia Y."/>
            <person name="Yang J."/>
            <person name="Young S."/>
            <person name="Zeng Q."/>
            <person name="Zheng X."/>
            <person name="Stephens R."/>
            <person name="Nusbaum C."/>
            <person name="Birren B.W."/>
            <person name="Azadi P."/>
            <person name="Lempicki R.A."/>
            <person name="Cuomo C.A."/>
            <person name="Kovacs J.A."/>
        </authorList>
    </citation>
    <scope>NUCLEOTIDE SEQUENCE [LARGE SCALE GENOMIC DNA]</scope>
    <source>
        <strain evidence="12">B80</strain>
    </source>
</reference>
<dbReference type="GO" id="GO:0097354">
    <property type="term" value="P:prenylation"/>
    <property type="evidence" value="ECO:0007669"/>
    <property type="project" value="UniProtKB-UniRule"/>
</dbReference>
<keyword evidence="4 9" id="KW-0637">Prenyltransferase</keyword>
<dbReference type="GO" id="GO:0005965">
    <property type="term" value="C:protein farnesyltransferase complex"/>
    <property type="evidence" value="ECO:0007669"/>
    <property type="project" value="UniProtKB-UniRule"/>
</dbReference>
<dbReference type="Gene3D" id="1.50.10.20">
    <property type="match status" value="1"/>
</dbReference>
<dbReference type="VEuPathDB" id="FungiDB:T552_03212"/>
<keyword evidence="5 9" id="KW-0808">Transferase</keyword>
<comment type="caution">
    <text evidence="11">The sequence shown here is derived from an EMBL/GenBank/DDBJ whole genome shotgun (WGS) entry which is preliminary data.</text>
</comment>
<dbReference type="EC" id="2.5.1.58" evidence="2 9"/>
<dbReference type="SUPFAM" id="SSF48239">
    <property type="entry name" value="Terpenoid cyclases/Protein prenyltransferases"/>
    <property type="match status" value="1"/>
</dbReference>
<name>A0A0W4ZC02_PNEC8</name>
<evidence type="ECO:0000256" key="6">
    <source>
        <dbReference type="ARBA" id="ARBA00022723"/>
    </source>
</evidence>
<dbReference type="GO" id="GO:0004660">
    <property type="term" value="F:protein farnesyltransferase activity"/>
    <property type="evidence" value="ECO:0007669"/>
    <property type="project" value="UniProtKB-UniRule"/>
</dbReference>
<evidence type="ECO:0000256" key="1">
    <source>
        <dbReference type="ARBA" id="ARBA00010497"/>
    </source>
</evidence>
<comment type="subunit">
    <text evidence="9">Heterodimer of an alpha and a beta subunit.</text>
</comment>
<evidence type="ECO:0000313" key="12">
    <source>
        <dbReference type="Proteomes" id="UP000054454"/>
    </source>
</evidence>
<sequence>MHPLILQDIIQTETATLQDQTEQICLPYLTKEVNPKLDQKTHVEYLLNILTNPLPKSYLTLDASRPWIIYWTLCAYALLGQSVEEYRESRTIQSISALQLESGGFSGGHGQIAHLAPTYAAVMALCIVGSEEAYDTINRSSLYCWIMRLKQSDGSFVIHEGGEKDARAVYCALSVASLLNLMTPELIEGTAVWLSRCQTYEGGLSGFPGAEAHGGYAFCVLASWLAFRQSSIEGGFSGRTNKLVDGCYSWWVGGCWAILSSVMGDIRTPLIDKDALRRFILTCCQYKTGGLRDKPEKQDIRISRSISYMLLYFWSFSYTKHKKDTALGESVFNWHHDHLIEQSIFTTDQVKAVHPILAIPMDKLYDIWLWPSSTIYRMTFIHLVIHAGSRIPKLI</sequence>
<evidence type="ECO:0000313" key="11">
    <source>
        <dbReference type="EMBL" id="KTW25938.1"/>
    </source>
</evidence>
<protein>
    <recommendedName>
        <fullName evidence="3 9">Protein farnesyltransferase subunit beta</fullName>
        <shortName evidence="9">FTase-beta</shortName>
        <ecNumber evidence="2 9">2.5.1.58</ecNumber>
    </recommendedName>
</protein>
<evidence type="ECO:0000256" key="4">
    <source>
        <dbReference type="ARBA" id="ARBA00022602"/>
    </source>
</evidence>
<dbReference type="PANTHER" id="PTHR11774">
    <property type="entry name" value="GERANYLGERANYL TRANSFERASE TYPE BETA SUBUNIT"/>
    <property type="match status" value="1"/>
</dbReference>
<dbReference type="Pfam" id="PF00432">
    <property type="entry name" value="Prenyltrans"/>
    <property type="match status" value="1"/>
</dbReference>
<comment type="function">
    <text evidence="9">Catalyzes the transfer of a farnesyl moiety from farnesyl diphosphate to a cysteine at the fourth position from the C-terminus of several proteins. The beta subunit is responsible for peptide-binding.</text>
</comment>
<gene>
    <name evidence="11" type="ORF">T552_03212</name>
</gene>
<proteinExistence type="inferred from homology"/>
<keyword evidence="6 9" id="KW-0479">Metal-binding</keyword>